<dbReference type="AlphaFoldDB" id="A0A5Q0HFS1"/>
<organism evidence="1 2">
    <name type="scientific">Saccharothrix syringae</name>
    <name type="common">Nocardiopsis syringae</name>
    <dbReference type="NCBI Taxonomy" id="103733"/>
    <lineage>
        <taxon>Bacteria</taxon>
        <taxon>Bacillati</taxon>
        <taxon>Actinomycetota</taxon>
        <taxon>Actinomycetes</taxon>
        <taxon>Pseudonocardiales</taxon>
        <taxon>Pseudonocardiaceae</taxon>
        <taxon>Saccharothrix</taxon>
    </lineage>
</organism>
<dbReference type="KEGG" id="ssyi:EKG83_35415"/>
<proteinExistence type="predicted"/>
<dbReference type="InterPro" id="IPR011473">
    <property type="entry name" value="DUF1579"/>
</dbReference>
<gene>
    <name evidence="1" type="ORF">EKG83_35415</name>
</gene>
<dbReference type="Pfam" id="PF07617">
    <property type="entry name" value="DUF1579"/>
    <property type="match status" value="1"/>
</dbReference>
<dbReference type="OrthoDB" id="8481162at2"/>
<accession>A0A5Q0HFS1</accession>
<dbReference type="EMBL" id="CP034550">
    <property type="protein sequence ID" value="QFZ24700.1"/>
    <property type="molecule type" value="Genomic_DNA"/>
</dbReference>
<keyword evidence="2" id="KW-1185">Reference proteome</keyword>
<evidence type="ECO:0000313" key="2">
    <source>
        <dbReference type="Proteomes" id="UP000325787"/>
    </source>
</evidence>
<name>A0A5Q0HFS1_SACSY</name>
<reference evidence="2" key="1">
    <citation type="journal article" date="2021" name="Curr. Microbiol.">
        <title>Complete genome of nocamycin-producing strain Saccharothrix syringae NRRL B-16468 reveals the biosynthetic potential for secondary metabolites.</title>
        <authorList>
            <person name="Mo X."/>
            <person name="Yang S."/>
        </authorList>
    </citation>
    <scope>NUCLEOTIDE SEQUENCE [LARGE SCALE GENOMIC DNA]</scope>
    <source>
        <strain evidence="2">ATCC 51364 / DSM 43886 / JCM 6844 / KCTC 9398 / NBRC 14523 / NRRL B-16468 / INA 2240</strain>
    </source>
</reference>
<sequence>MSPDPALKQLDRFVGTWEMEGGLVGSAERNIRGRATYRWLPGGFFLEQRVRLDFAGLARIDSLEIIGYDPGTGTFPSTVYSNMSPQPLPYRWALDGDLVTITVTHGPLDATFTGRWSADGTYFSGGWRPNPGADEVVNVAYDVGGGRVE</sequence>
<protein>
    <submittedName>
        <fullName evidence="1">DUF1579 domain-containing protein</fullName>
    </submittedName>
</protein>
<evidence type="ECO:0000313" key="1">
    <source>
        <dbReference type="EMBL" id="QFZ24700.1"/>
    </source>
</evidence>
<dbReference type="Proteomes" id="UP000325787">
    <property type="component" value="Chromosome"/>
</dbReference>